<organism evidence="2 3">
    <name type="scientific">Mya arenaria</name>
    <name type="common">Soft-shell clam</name>
    <dbReference type="NCBI Taxonomy" id="6604"/>
    <lineage>
        <taxon>Eukaryota</taxon>
        <taxon>Metazoa</taxon>
        <taxon>Spiralia</taxon>
        <taxon>Lophotrochozoa</taxon>
        <taxon>Mollusca</taxon>
        <taxon>Bivalvia</taxon>
        <taxon>Autobranchia</taxon>
        <taxon>Heteroconchia</taxon>
        <taxon>Euheterodonta</taxon>
        <taxon>Imparidentia</taxon>
        <taxon>Neoheterodontei</taxon>
        <taxon>Myida</taxon>
        <taxon>Myoidea</taxon>
        <taxon>Myidae</taxon>
        <taxon>Mya</taxon>
    </lineage>
</organism>
<dbReference type="PANTHER" id="PTHR21588:SF18">
    <property type="entry name" value="MICOS COMPLEX SUBUNIT MIC19"/>
    <property type="match status" value="1"/>
</dbReference>
<dbReference type="InterPro" id="IPR052632">
    <property type="entry name" value="MICOS_subunit_Mic19"/>
</dbReference>
<accession>A0ABY7FX78</accession>
<dbReference type="Proteomes" id="UP001164746">
    <property type="component" value="Chromosome 14"/>
</dbReference>
<keyword evidence="3" id="KW-1185">Reference proteome</keyword>
<evidence type="ECO:0000313" key="3">
    <source>
        <dbReference type="Proteomes" id="UP001164746"/>
    </source>
</evidence>
<dbReference type="PANTHER" id="PTHR21588">
    <property type="entry name" value="COILED-COIL-HELIX-COILED-COIL-HELIX DOMAIN CONTAINING 6"/>
    <property type="match status" value="1"/>
</dbReference>
<feature type="compositionally biased region" description="Polar residues" evidence="1">
    <location>
        <begin position="1"/>
        <end position="12"/>
    </location>
</feature>
<sequence>MGGSQSSANTRTVEVDESGNPIGMYTGDCKGYLNHKKRMFSKVSQKHSENHKIKAEEFARAVEEVEAKFIKQTGSPVCQDLQQEVYNCYQEHYKESLRCSTQVKAFTQAVERERRNALISSKQS</sequence>
<dbReference type="EMBL" id="CP111025">
    <property type="protein sequence ID" value="WAR26252.1"/>
    <property type="molecule type" value="Genomic_DNA"/>
</dbReference>
<evidence type="ECO:0000256" key="1">
    <source>
        <dbReference type="SAM" id="MobiDB-lite"/>
    </source>
</evidence>
<gene>
    <name evidence="2" type="ORF">MAR_011956</name>
</gene>
<reference evidence="2" key="1">
    <citation type="submission" date="2022-11" db="EMBL/GenBank/DDBJ databases">
        <title>Centuries of genome instability and evolution in soft-shell clam transmissible cancer (bioRxiv).</title>
        <authorList>
            <person name="Hart S.F.M."/>
            <person name="Yonemitsu M.A."/>
            <person name="Giersch R.M."/>
            <person name="Beal B.F."/>
            <person name="Arriagada G."/>
            <person name="Davis B.W."/>
            <person name="Ostrander E.A."/>
            <person name="Goff S.P."/>
            <person name="Metzger M.J."/>
        </authorList>
    </citation>
    <scope>NUCLEOTIDE SEQUENCE</scope>
    <source>
        <strain evidence="2">MELC-2E11</strain>
        <tissue evidence="2">Siphon/mantle</tissue>
    </source>
</reference>
<evidence type="ECO:0000313" key="2">
    <source>
        <dbReference type="EMBL" id="WAR26252.1"/>
    </source>
</evidence>
<name>A0ABY7FX78_MYAAR</name>
<feature type="region of interest" description="Disordered" evidence="1">
    <location>
        <begin position="1"/>
        <end position="20"/>
    </location>
</feature>
<proteinExistence type="predicted"/>
<protein>
    <submittedName>
        <fullName evidence="2">MIC19-like protein</fullName>
    </submittedName>
</protein>